<evidence type="ECO:0000256" key="4">
    <source>
        <dbReference type="ARBA" id="ARBA00023033"/>
    </source>
</evidence>
<gene>
    <name evidence="7" type="ORF">SAMN04489835_5311</name>
</gene>
<evidence type="ECO:0000256" key="1">
    <source>
        <dbReference type="ARBA" id="ARBA00022630"/>
    </source>
</evidence>
<accession>A0A1H6LJW5</accession>
<evidence type="ECO:0000259" key="6">
    <source>
        <dbReference type="Pfam" id="PF02627"/>
    </source>
</evidence>
<feature type="domain" description="Luciferase-like" evidence="5">
    <location>
        <begin position="1"/>
        <end position="216"/>
    </location>
</feature>
<dbReference type="PANTHER" id="PTHR42847:SF4">
    <property type="entry name" value="ALKANESULFONATE MONOOXYGENASE-RELATED"/>
    <property type="match status" value="1"/>
</dbReference>
<dbReference type="InterPro" id="IPR011251">
    <property type="entry name" value="Luciferase-like_dom"/>
</dbReference>
<sequence>MKLGIATPVVTNVAGTKLTWERDATVDDIGRVAEAADRLGYHHLTCSEHIGIPASEAGRRGARYWDPLATLGYVAAKTRHIRLATMTLVLGYHHPLAIVKRYGTLDHVSGGRVILGVGVGSLKEEFDLLGAPFEDRGPRADDALRALRAALTSNEPAYDGEYYSFGGLTVDPCALQAHMPIWVGGRTQRSLRRALTLADGWCPFGIPLQTAAEWLRAREIPPGFEVVLPADRPLDPIDNPDATRDTLRAMAAAGTTVVSAVHPPLGRALPRTDPRAGRIAPRRRKVSMTDEDGSPLLAPLTAAEWGDDEYAAVGALMGIPGADVPRAGSGEARDPANFDILGVLARHPKMARKFLGFNAFLLQQGELPLRLRELAVLRLAHARRSAFFWGEHMRIAKAGGLSDEDIDRLARGNAEFDGVDRLVLETTDELLARGRATPAQWRRLVDELGTHQAMELIFVVGTYGMLAMACDTWQLAPPAGSAQLPD</sequence>
<dbReference type="InterPro" id="IPR003779">
    <property type="entry name" value="CMD-like"/>
</dbReference>
<dbReference type="Pfam" id="PF00296">
    <property type="entry name" value="Bac_luciferase"/>
    <property type="match status" value="1"/>
</dbReference>
<dbReference type="InterPro" id="IPR019921">
    <property type="entry name" value="Lucif-like_OxRdtase_Rv2161c"/>
</dbReference>
<name>A0A1H6LJW5_MYCRU</name>
<reference evidence="8" key="1">
    <citation type="submission" date="2016-10" db="EMBL/GenBank/DDBJ databases">
        <authorList>
            <person name="Varghese N."/>
            <person name="Submissions S."/>
        </authorList>
    </citation>
    <scope>NUCLEOTIDE SEQUENCE [LARGE SCALE GENOMIC DNA]</scope>
    <source>
        <strain evidence="8">DSM 45405</strain>
    </source>
</reference>
<dbReference type="InterPro" id="IPR029032">
    <property type="entry name" value="AhpD-like"/>
</dbReference>
<evidence type="ECO:0000313" key="7">
    <source>
        <dbReference type="EMBL" id="SEH88865.1"/>
    </source>
</evidence>
<dbReference type="Pfam" id="PF02627">
    <property type="entry name" value="CMD"/>
    <property type="match status" value="1"/>
</dbReference>
<dbReference type="Gene3D" id="3.20.20.30">
    <property type="entry name" value="Luciferase-like domain"/>
    <property type="match status" value="1"/>
</dbReference>
<dbReference type="EMBL" id="LT629971">
    <property type="protein sequence ID" value="SEH88865.1"/>
    <property type="molecule type" value="Genomic_DNA"/>
</dbReference>
<dbReference type="STRING" id="370526.SAMN04489835_5311"/>
<keyword evidence="4" id="KW-0503">Monooxygenase</keyword>
<dbReference type="GO" id="GO:0051920">
    <property type="term" value="F:peroxiredoxin activity"/>
    <property type="evidence" value="ECO:0007669"/>
    <property type="project" value="InterPro"/>
</dbReference>
<dbReference type="NCBIfam" id="TIGR03619">
    <property type="entry name" value="F420_Rv2161c"/>
    <property type="match status" value="1"/>
</dbReference>
<organism evidence="7 8">
    <name type="scientific">Mycolicibacterium rutilum</name>
    <name type="common">Mycobacterium rutilum</name>
    <dbReference type="NCBI Taxonomy" id="370526"/>
    <lineage>
        <taxon>Bacteria</taxon>
        <taxon>Bacillati</taxon>
        <taxon>Actinomycetota</taxon>
        <taxon>Actinomycetes</taxon>
        <taxon>Mycobacteriales</taxon>
        <taxon>Mycobacteriaceae</taxon>
        <taxon>Mycolicibacterium</taxon>
    </lineage>
</organism>
<keyword evidence="3" id="KW-0560">Oxidoreductase</keyword>
<dbReference type="InterPro" id="IPR036661">
    <property type="entry name" value="Luciferase-like_sf"/>
</dbReference>
<dbReference type="PANTHER" id="PTHR42847">
    <property type="entry name" value="ALKANESULFONATE MONOOXYGENASE"/>
    <property type="match status" value="1"/>
</dbReference>
<evidence type="ECO:0000256" key="3">
    <source>
        <dbReference type="ARBA" id="ARBA00023002"/>
    </source>
</evidence>
<feature type="domain" description="Carboxymuconolactone decarboxylase-like" evidence="6">
    <location>
        <begin position="348"/>
        <end position="422"/>
    </location>
</feature>
<evidence type="ECO:0000256" key="2">
    <source>
        <dbReference type="ARBA" id="ARBA00022643"/>
    </source>
</evidence>
<protein>
    <submittedName>
        <fullName evidence="7">Probable F420-dependent oxidoreductase, Rv2161c family</fullName>
    </submittedName>
</protein>
<dbReference type="AlphaFoldDB" id="A0A1H6LJW5"/>
<dbReference type="GO" id="GO:0008726">
    <property type="term" value="F:alkanesulfonate monooxygenase activity"/>
    <property type="evidence" value="ECO:0007669"/>
    <property type="project" value="TreeGrafter"/>
</dbReference>
<keyword evidence="8" id="KW-1185">Reference proteome</keyword>
<dbReference type="SUPFAM" id="SSF69118">
    <property type="entry name" value="AhpD-like"/>
    <property type="match status" value="1"/>
</dbReference>
<dbReference type="SUPFAM" id="SSF51679">
    <property type="entry name" value="Bacterial luciferase-like"/>
    <property type="match status" value="1"/>
</dbReference>
<dbReference type="Proteomes" id="UP000182915">
    <property type="component" value="Chromosome I"/>
</dbReference>
<proteinExistence type="predicted"/>
<evidence type="ECO:0000313" key="8">
    <source>
        <dbReference type="Proteomes" id="UP000182915"/>
    </source>
</evidence>
<dbReference type="InterPro" id="IPR050172">
    <property type="entry name" value="SsuD_RutA_monooxygenase"/>
</dbReference>
<evidence type="ECO:0000259" key="5">
    <source>
        <dbReference type="Pfam" id="PF00296"/>
    </source>
</evidence>
<keyword evidence="2" id="KW-0288">FMN</keyword>
<dbReference type="GO" id="GO:0046306">
    <property type="term" value="P:alkanesulfonate catabolic process"/>
    <property type="evidence" value="ECO:0007669"/>
    <property type="project" value="TreeGrafter"/>
</dbReference>
<dbReference type="Gene3D" id="1.20.1290.10">
    <property type="entry name" value="AhpD-like"/>
    <property type="match status" value="1"/>
</dbReference>
<keyword evidence="1" id="KW-0285">Flavoprotein</keyword>